<dbReference type="GO" id="GO:0008360">
    <property type="term" value="P:regulation of cell shape"/>
    <property type="evidence" value="ECO:0007669"/>
    <property type="project" value="UniProtKB-KW"/>
</dbReference>
<dbReference type="InterPro" id="IPR005863">
    <property type="entry name" value="UDP-N-AcMur_synth"/>
</dbReference>
<gene>
    <name evidence="10 14" type="primary">murF</name>
    <name evidence="14" type="ORF">GCM10007968_06040</name>
</gene>
<keyword evidence="15" id="KW-1185">Reference proteome</keyword>
<evidence type="ECO:0000256" key="2">
    <source>
        <dbReference type="ARBA" id="ARBA00022598"/>
    </source>
</evidence>
<dbReference type="SUPFAM" id="SSF63418">
    <property type="entry name" value="MurE/MurF N-terminal domain"/>
    <property type="match status" value="1"/>
</dbReference>
<dbReference type="NCBIfam" id="TIGR01143">
    <property type="entry name" value="murF"/>
    <property type="match status" value="1"/>
</dbReference>
<dbReference type="SUPFAM" id="SSF53244">
    <property type="entry name" value="MurD-like peptide ligases, peptide-binding domain"/>
    <property type="match status" value="1"/>
</dbReference>
<dbReference type="Proteomes" id="UP000654670">
    <property type="component" value="Unassembled WGS sequence"/>
</dbReference>
<keyword evidence="9 10" id="KW-0961">Cell wall biogenesis/degradation</keyword>
<comment type="function">
    <text evidence="10 11">Involved in cell wall formation. Catalyzes the final step in the synthesis of UDP-N-acetylmuramoyl-pentapeptide, the precursor of murein.</text>
</comment>
<evidence type="ECO:0000256" key="3">
    <source>
        <dbReference type="ARBA" id="ARBA00022618"/>
    </source>
</evidence>
<dbReference type="Gene3D" id="3.40.1390.10">
    <property type="entry name" value="MurE/MurF, N-terminal domain"/>
    <property type="match status" value="1"/>
</dbReference>
<sequence length="466" mass="51426">MSIGVDLIKGQAIQTKGDTGGLNRLSVMTDSRERIKNGLFVPLIGEHFNGHRYLRQAIENGAAASLWMEREPLPTDIPADFPLFLVGDTLEALQSIAKSYLRQCRPKVIAITGSNGKTTTKDMVYSILHQAFRTFKTQGNLNNHIGMPLTILSMPEDTEVLVLEMGMNHFGELTFLSQLAKPDIAIITNIGESHIEFLGSREGIAKAKLEITNGLRRGGTLIVDGDEPLLSNVHTKAFRIVSCGYSENSDWKITDVKERVDGYRFSLNHGENVFTVPALGRHNVKNAVFSLAAARTLDMDHQLIREGLNHLTLTRMRFEKVAGLNGALLINDCYNASPTSMKASLETLKALNGFEKRVAVLGDMYELGSNEEQLHRSVAEVLTSPLTHVITIGEKGAWIAGPLRENGKYGTLSVRSFLTKEDALPYLKTLLDDRTVMLFKASRLLQLESLIEVLSVSPMSPKLPSD</sequence>
<dbReference type="EC" id="6.3.2.10" evidence="10 11"/>
<dbReference type="Pfam" id="PF08245">
    <property type="entry name" value="Mur_ligase_M"/>
    <property type="match status" value="1"/>
</dbReference>
<dbReference type="GO" id="GO:0009252">
    <property type="term" value="P:peptidoglycan biosynthetic process"/>
    <property type="evidence" value="ECO:0007669"/>
    <property type="project" value="UniProtKB-UniRule"/>
</dbReference>
<comment type="similarity">
    <text evidence="10">Belongs to the MurCDEF family. MurF subfamily.</text>
</comment>
<keyword evidence="5 10" id="KW-0067">ATP-binding</keyword>
<comment type="caution">
    <text evidence="14">The sequence shown here is derived from an EMBL/GenBank/DDBJ whole genome shotgun (WGS) entry which is preliminary data.</text>
</comment>
<evidence type="ECO:0000313" key="14">
    <source>
        <dbReference type="EMBL" id="GGL44777.1"/>
    </source>
</evidence>
<evidence type="ECO:0000313" key="15">
    <source>
        <dbReference type="Proteomes" id="UP000654670"/>
    </source>
</evidence>
<dbReference type="InterPro" id="IPR013221">
    <property type="entry name" value="Mur_ligase_cen"/>
</dbReference>
<dbReference type="GO" id="GO:0051301">
    <property type="term" value="P:cell division"/>
    <property type="evidence" value="ECO:0007669"/>
    <property type="project" value="UniProtKB-KW"/>
</dbReference>
<comment type="catalytic activity">
    <reaction evidence="10 11">
        <text>D-alanyl-D-alanine + UDP-N-acetyl-alpha-D-muramoyl-L-alanyl-gamma-D-glutamyl-meso-2,6-diaminopimelate + ATP = UDP-N-acetyl-alpha-D-muramoyl-L-alanyl-gamma-D-glutamyl-meso-2,6-diaminopimeloyl-D-alanyl-D-alanine + ADP + phosphate + H(+)</text>
        <dbReference type="Rhea" id="RHEA:28374"/>
        <dbReference type="ChEBI" id="CHEBI:15378"/>
        <dbReference type="ChEBI" id="CHEBI:30616"/>
        <dbReference type="ChEBI" id="CHEBI:43474"/>
        <dbReference type="ChEBI" id="CHEBI:57822"/>
        <dbReference type="ChEBI" id="CHEBI:61386"/>
        <dbReference type="ChEBI" id="CHEBI:83905"/>
        <dbReference type="ChEBI" id="CHEBI:456216"/>
        <dbReference type="EC" id="6.3.2.10"/>
    </reaction>
</comment>
<feature type="domain" description="Mur ligase central" evidence="13">
    <location>
        <begin position="111"/>
        <end position="294"/>
    </location>
</feature>
<evidence type="ECO:0000259" key="13">
    <source>
        <dbReference type="Pfam" id="PF08245"/>
    </source>
</evidence>
<keyword evidence="3 10" id="KW-0132">Cell division</keyword>
<organism evidence="14 15">
    <name type="scientific">Sporolactobacillus putidus</name>
    <dbReference type="NCBI Taxonomy" id="492735"/>
    <lineage>
        <taxon>Bacteria</taxon>
        <taxon>Bacillati</taxon>
        <taxon>Bacillota</taxon>
        <taxon>Bacilli</taxon>
        <taxon>Bacillales</taxon>
        <taxon>Sporolactobacillaceae</taxon>
        <taxon>Sporolactobacillus</taxon>
    </lineage>
</organism>
<name>A0A917S0A0_9BACL</name>
<proteinExistence type="inferred from homology"/>
<evidence type="ECO:0000256" key="5">
    <source>
        <dbReference type="ARBA" id="ARBA00022840"/>
    </source>
</evidence>
<dbReference type="HAMAP" id="MF_02019">
    <property type="entry name" value="MurF"/>
    <property type="match status" value="1"/>
</dbReference>
<feature type="binding site" evidence="10">
    <location>
        <begin position="113"/>
        <end position="119"/>
    </location>
    <ligand>
        <name>ATP</name>
        <dbReference type="ChEBI" id="CHEBI:30616"/>
    </ligand>
</feature>
<dbReference type="InterPro" id="IPR051046">
    <property type="entry name" value="MurCDEF_CellWall_CoF430Synth"/>
</dbReference>
<evidence type="ECO:0000259" key="12">
    <source>
        <dbReference type="Pfam" id="PF02875"/>
    </source>
</evidence>
<dbReference type="PANTHER" id="PTHR43024:SF1">
    <property type="entry name" value="UDP-N-ACETYLMURAMOYL-TRIPEPTIDE--D-ALANYL-D-ALANINE LIGASE"/>
    <property type="match status" value="1"/>
</dbReference>
<dbReference type="InterPro" id="IPR036615">
    <property type="entry name" value="Mur_ligase_C_dom_sf"/>
</dbReference>
<evidence type="ECO:0000256" key="1">
    <source>
        <dbReference type="ARBA" id="ARBA00022490"/>
    </source>
</evidence>
<dbReference type="EMBL" id="BMOK01000002">
    <property type="protein sequence ID" value="GGL44777.1"/>
    <property type="molecule type" value="Genomic_DNA"/>
</dbReference>
<protein>
    <recommendedName>
        <fullName evidence="10 11">UDP-N-acetylmuramoyl-tripeptide--D-alanyl-D-alanine ligase</fullName>
        <ecNumber evidence="10 11">6.3.2.10</ecNumber>
    </recommendedName>
    <alternativeName>
        <fullName evidence="10">D-alanyl-D-alanine-adding enzyme</fullName>
    </alternativeName>
</protein>
<feature type="domain" description="Mur ligase C-terminal" evidence="12">
    <location>
        <begin position="316"/>
        <end position="443"/>
    </location>
</feature>
<dbReference type="SUPFAM" id="SSF53623">
    <property type="entry name" value="MurD-like peptide ligases, catalytic domain"/>
    <property type="match status" value="1"/>
</dbReference>
<keyword evidence="1 10" id="KW-0963">Cytoplasm</keyword>
<dbReference type="GO" id="GO:0005524">
    <property type="term" value="F:ATP binding"/>
    <property type="evidence" value="ECO:0007669"/>
    <property type="project" value="UniProtKB-UniRule"/>
</dbReference>
<evidence type="ECO:0000256" key="9">
    <source>
        <dbReference type="ARBA" id="ARBA00023316"/>
    </source>
</evidence>
<evidence type="ECO:0000256" key="10">
    <source>
        <dbReference type="HAMAP-Rule" id="MF_02019"/>
    </source>
</evidence>
<dbReference type="PANTHER" id="PTHR43024">
    <property type="entry name" value="UDP-N-ACETYLMURAMOYL-TRIPEPTIDE--D-ALANYL-D-ALANINE LIGASE"/>
    <property type="match status" value="1"/>
</dbReference>
<dbReference type="Pfam" id="PF02875">
    <property type="entry name" value="Mur_ligase_C"/>
    <property type="match status" value="1"/>
</dbReference>
<evidence type="ECO:0000256" key="8">
    <source>
        <dbReference type="ARBA" id="ARBA00023306"/>
    </source>
</evidence>
<comment type="subcellular location">
    <subcellularLocation>
        <location evidence="10 11">Cytoplasm</location>
    </subcellularLocation>
</comment>
<dbReference type="InterPro" id="IPR004101">
    <property type="entry name" value="Mur_ligase_C"/>
</dbReference>
<reference evidence="14" key="2">
    <citation type="submission" date="2020-09" db="EMBL/GenBank/DDBJ databases">
        <authorList>
            <person name="Sun Q."/>
            <person name="Ohkuma M."/>
        </authorList>
    </citation>
    <scope>NUCLEOTIDE SEQUENCE</scope>
    <source>
        <strain evidence="14">JCM 15325</strain>
    </source>
</reference>
<evidence type="ECO:0000256" key="7">
    <source>
        <dbReference type="ARBA" id="ARBA00022984"/>
    </source>
</evidence>
<keyword evidence="4 10" id="KW-0547">Nucleotide-binding</keyword>
<comment type="pathway">
    <text evidence="10 11">Cell wall biogenesis; peptidoglycan biosynthesis.</text>
</comment>
<reference evidence="14" key="1">
    <citation type="journal article" date="2014" name="Int. J. Syst. Evol. Microbiol.">
        <title>Complete genome sequence of Corynebacterium casei LMG S-19264T (=DSM 44701T), isolated from a smear-ripened cheese.</title>
        <authorList>
            <consortium name="US DOE Joint Genome Institute (JGI-PGF)"/>
            <person name="Walter F."/>
            <person name="Albersmeier A."/>
            <person name="Kalinowski J."/>
            <person name="Ruckert C."/>
        </authorList>
    </citation>
    <scope>NUCLEOTIDE SEQUENCE</scope>
    <source>
        <strain evidence="14">JCM 15325</strain>
    </source>
</reference>
<evidence type="ECO:0000256" key="11">
    <source>
        <dbReference type="RuleBase" id="RU004136"/>
    </source>
</evidence>
<dbReference type="Gene3D" id="3.90.190.20">
    <property type="entry name" value="Mur ligase, C-terminal domain"/>
    <property type="match status" value="1"/>
</dbReference>
<keyword evidence="2 10" id="KW-0436">Ligase</keyword>
<dbReference type="GO" id="GO:0047480">
    <property type="term" value="F:UDP-N-acetylmuramoyl-tripeptide-D-alanyl-D-alanine ligase activity"/>
    <property type="evidence" value="ECO:0007669"/>
    <property type="project" value="UniProtKB-UniRule"/>
</dbReference>
<keyword evidence="8 10" id="KW-0131">Cell cycle</keyword>
<dbReference type="InterPro" id="IPR036565">
    <property type="entry name" value="Mur-like_cat_sf"/>
</dbReference>
<accession>A0A917S0A0</accession>
<dbReference type="RefSeq" id="WP_188801601.1">
    <property type="nucleotide sequence ID" value="NZ_BMOK01000002.1"/>
</dbReference>
<evidence type="ECO:0000256" key="6">
    <source>
        <dbReference type="ARBA" id="ARBA00022960"/>
    </source>
</evidence>
<keyword evidence="6 10" id="KW-0133">Cell shape</keyword>
<dbReference type="GO" id="GO:0071555">
    <property type="term" value="P:cell wall organization"/>
    <property type="evidence" value="ECO:0007669"/>
    <property type="project" value="UniProtKB-KW"/>
</dbReference>
<dbReference type="AlphaFoldDB" id="A0A917S0A0"/>
<dbReference type="Gene3D" id="3.40.1190.10">
    <property type="entry name" value="Mur-like, catalytic domain"/>
    <property type="match status" value="1"/>
</dbReference>
<dbReference type="InterPro" id="IPR035911">
    <property type="entry name" value="MurE/MurF_N"/>
</dbReference>
<dbReference type="GO" id="GO:0005737">
    <property type="term" value="C:cytoplasm"/>
    <property type="evidence" value="ECO:0007669"/>
    <property type="project" value="UniProtKB-SubCell"/>
</dbReference>
<evidence type="ECO:0000256" key="4">
    <source>
        <dbReference type="ARBA" id="ARBA00022741"/>
    </source>
</evidence>
<keyword evidence="7 10" id="KW-0573">Peptidoglycan synthesis</keyword>